<comment type="subcellular location">
    <subcellularLocation>
        <location evidence="1">Cell membrane</location>
        <topology evidence="1">Multi-pass membrane protein</topology>
    </subcellularLocation>
</comment>
<keyword evidence="2" id="KW-1003">Cell membrane</keyword>
<accession>A0A5M3YS71</accession>
<keyword evidence="10" id="KW-1185">Reference proteome</keyword>
<dbReference type="GO" id="GO:0005886">
    <property type="term" value="C:plasma membrane"/>
    <property type="evidence" value="ECO:0007669"/>
    <property type="project" value="UniProtKB-SubCell"/>
</dbReference>
<dbReference type="VEuPathDB" id="FungiDB:ATEG_00545"/>
<evidence type="ECO:0000256" key="2">
    <source>
        <dbReference type="ARBA" id="ARBA00022475"/>
    </source>
</evidence>
<evidence type="ECO:0000256" key="1">
    <source>
        <dbReference type="ARBA" id="ARBA00004651"/>
    </source>
</evidence>
<gene>
    <name evidence="9" type="ORF">ATEIFO6365_0003053800</name>
</gene>
<evidence type="ECO:0000256" key="4">
    <source>
        <dbReference type="ARBA" id="ARBA00022989"/>
    </source>
</evidence>
<organism evidence="9 10">
    <name type="scientific">Aspergillus terreus</name>
    <dbReference type="NCBI Taxonomy" id="33178"/>
    <lineage>
        <taxon>Eukaryota</taxon>
        <taxon>Fungi</taxon>
        <taxon>Dikarya</taxon>
        <taxon>Ascomycota</taxon>
        <taxon>Pezizomycotina</taxon>
        <taxon>Eurotiomycetes</taxon>
        <taxon>Eurotiomycetidae</taxon>
        <taxon>Eurotiales</taxon>
        <taxon>Aspergillaceae</taxon>
        <taxon>Aspergillus</taxon>
        <taxon>Aspergillus subgen. Circumdati</taxon>
    </lineage>
</organism>
<keyword evidence="3 7" id="KW-0812">Transmembrane</keyword>
<dbReference type="InterPro" id="IPR003807">
    <property type="entry name" value="DUF202"/>
</dbReference>
<protein>
    <submittedName>
        <fullName evidence="9">PF02656 domain protein</fullName>
    </submittedName>
</protein>
<evidence type="ECO:0000259" key="8">
    <source>
        <dbReference type="Pfam" id="PF02656"/>
    </source>
</evidence>
<dbReference type="Pfam" id="PF02656">
    <property type="entry name" value="DUF202"/>
    <property type="match status" value="1"/>
</dbReference>
<keyword evidence="5 7" id="KW-0472">Membrane</keyword>
<evidence type="ECO:0000256" key="5">
    <source>
        <dbReference type="ARBA" id="ARBA00023136"/>
    </source>
</evidence>
<evidence type="ECO:0000313" key="9">
    <source>
        <dbReference type="EMBL" id="GFF14472.1"/>
    </source>
</evidence>
<dbReference type="PANTHER" id="PTHR34187">
    <property type="entry name" value="FGR18P"/>
    <property type="match status" value="1"/>
</dbReference>
<feature type="transmembrane region" description="Helical" evidence="7">
    <location>
        <begin position="253"/>
        <end position="275"/>
    </location>
</feature>
<dbReference type="EMBL" id="BLJY01000003">
    <property type="protein sequence ID" value="GFF14472.1"/>
    <property type="molecule type" value="Genomic_DNA"/>
</dbReference>
<feature type="region of interest" description="Disordered" evidence="6">
    <location>
        <begin position="1"/>
        <end position="110"/>
    </location>
</feature>
<dbReference type="PANTHER" id="PTHR34187:SF2">
    <property type="entry name" value="DUF202 DOMAIN-CONTAINING PROTEIN"/>
    <property type="match status" value="1"/>
</dbReference>
<dbReference type="InterPro" id="IPR052053">
    <property type="entry name" value="IM_YidH-like"/>
</dbReference>
<comment type="caution">
    <text evidence="9">The sequence shown here is derived from an EMBL/GenBank/DDBJ whole genome shotgun (WGS) entry which is preliminary data.</text>
</comment>
<feature type="transmembrane region" description="Helical" evidence="7">
    <location>
        <begin position="212"/>
        <end position="232"/>
    </location>
</feature>
<evidence type="ECO:0000256" key="6">
    <source>
        <dbReference type="SAM" id="MobiDB-lite"/>
    </source>
</evidence>
<reference evidence="9 10" key="1">
    <citation type="submission" date="2020-01" db="EMBL/GenBank/DDBJ databases">
        <title>Aspergillus terreus IFO 6365 whole genome shotgun sequence.</title>
        <authorList>
            <person name="Kanamasa S."/>
            <person name="Takahashi H."/>
        </authorList>
    </citation>
    <scope>NUCLEOTIDE SEQUENCE [LARGE SCALE GENOMIC DNA]</scope>
    <source>
        <strain evidence="9 10">IFO 6365</strain>
    </source>
</reference>
<keyword evidence="4 7" id="KW-1133">Transmembrane helix</keyword>
<evidence type="ECO:0000256" key="7">
    <source>
        <dbReference type="SAM" id="Phobius"/>
    </source>
</evidence>
<evidence type="ECO:0000256" key="3">
    <source>
        <dbReference type="ARBA" id="ARBA00022692"/>
    </source>
</evidence>
<feature type="compositionally biased region" description="Low complexity" evidence="6">
    <location>
        <begin position="18"/>
        <end position="27"/>
    </location>
</feature>
<sequence>MDPSDLTPPNTKTVENLPPTHRSSSPHSSRKEPRRMSPFAAQNRSFAAPDPGQPQPVDEVTPIVSNSDTSRRRYNSTDGLQNGNSGPGNGRVKSPSAQPGSDPQSNTDEHRASWYSRLADRYGSLELENKGSVARDHLALERTFLAWLRTSLAFASLGIAITQLFRLSSSGNSHTAAVSDISAQAFPPLLSSGFYDASNVEAQYSSARLRSIGKPLGTTFIGVAILILLIGFHRYFESQYWIIRGKFPASRGSVALIAFVAAGLIISSLVVILAISPSAVER</sequence>
<feature type="domain" description="DUF202" evidence="8">
    <location>
        <begin position="135"/>
        <end position="239"/>
    </location>
</feature>
<proteinExistence type="predicted"/>
<dbReference type="OrthoDB" id="199599at2759"/>
<feature type="compositionally biased region" description="Polar residues" evidence="6">
    <location>
        <begin position="95"/>
        <end position="106"/>
    </location>
</feature>
<name>A0A5M3YS71_ASPTE</name>
<evidence type="ECO:0000313" key="10">
    <source>
        <dbReference type="Proteomes" id="UP000452235"/>
    </source>
</evidence>
<dbReference type="Proteomes" id="UP000452235">
    <property type="component" value="Unassembled WGS sequence"/>
</dbReference>
<dbReference type="AlphaFoldDB" id="A0A5M3YS71"/>